<dbReference type="RefSeq" id="WP_074242678.1">
    <property type="nucleotide sequence ID" value="NZ_FSRA01000002.1"/>
</dbReference>
<protein>
    <submittedName>
        <fullName evidence="2">Uncharacterized protein</fullName>
    </submittedName>
</protein>
<dbReference type="AlphaFoldDB" id="A0A1N6KAR1"/>
<feature type="chain" id="PRO_5013043003" evidence="1">
    <location>
        <begin position="22"/>
        <end position="95"/>
    </location>
</feature>
<gene>
    <name evidence="2" type="ORF">SAMN04488055_5452</name>
</gene>
<dbReference type="Proteomes" id="UP000185003">
    <property type="component" value="Unassembled WGS sequence"/>
</dbReference>
<keyword evidence="1" id="KW-0732">Signal</keyword>
<dbReference type="Pfam" id="PF20130">
    <property type="entry name" value="DUF6520"/>
    <property type="match status" value="1"/>
</dbReference>
<evidence type="ECO:0000313" key="2">
    <source>
        <dbReference type="EMBL" id="SIO53640.1"/>
    </source>
</evidence>
<keyword evidence="3" id="KW-1185">Reference proteome</keyword>
<dbReference type="InterPro" id="IPR045391">
    <property type="entry name" value="DUF6520"/>
</dbReference>
<feature type="signal peptide" evidence="1">
    <location>
        <begin position="1"/>
        <end position="21"/>
    </location>
</feature>
<organism evidence="2 3">
    <name type="scientific">Chitinophaga niabensis</name>
    <dbReference type="NCBI Taxonomy" id="536979"/>
    <lineage>
        <taxon>Bacteria</taxon>
        <taxon>Pseudomonadati</taxon>
        <taxon>Bacteroidota</taxon>
        <taxon>Chitinophagia</taxon>
        <taxon>Chitinophagales</taxon>
        <taxon>Chitinophagaceae</taxon>
        <taxon>Chitinophaga</taxon>
    </lineage>
</organism>
<dbReference type="OrthoDB" id="676801at2"/>
<sequence length="95" mass="10284">MKKRLFLSAVVFILAIGGAFASQLLTADIGYSKLVDVPGQETLCKARIECNGGQFNCTATFDEGLVTYVNIQMYKLAIASDLTSCTIVLTRDTPE</sequence>
<name>A0A1N6KAR1_9BACT</name>
<proteinExistence type="predicted"/>
<dbReference type="EMBL" id="FSRA01000002">
    <property type="protein sequence ID" value="SIO53640.1"/>
    <property type="molecule type" value="Genomic_DNA"/>
</dbReference>
<accession>A0A1N6KAR1</accession>
<evidence type="ECO:0000256" key="1">
    <source>
        <dbReference type="SAM" id="SignalP"/>
    </source>
</evidence>
<reference evidence="3" key="1">
    <citation type="submission" date="2016-11" db="EMBL/GenBank/DDBJ databases">
        <authorList>
            <person name="Varghese N."/>
            <person name="Submissions S."/>
        </authorList>
    </citation>
    <scope>NUCLEOTIDE SEQUENCE [LARGE SCALE GENOMIC DNA]</scope>
    <source>
        <strain evidence="3">DSM 24787</strain>
    </source>
</reference>
<evidence type="ECO:0000313" key="3">
    <source>
        <dbReference type="Proteomes" id="UP000185003"/>
    </source>
</evidence>